<dbReference type="InterPro" id="IPR017441">
    <property type="entry name" value="Protein_kinase_ATP_BS"/>
</dbReference>
<feature type="domain" description="Doublecortin" evidence="10">
    <location>
        <begin position="31"/>
        <end position="114"/>
    </location>
</feature>
<dbReference type="SUPFAM" id="SSF89837">
    <property type="entry name" value="Doublecortin (DC)"/>
    <property type="match status" value="2"/>
</dbReference>
<feature type="region of interest" description="Disordered" evidence="8">
    <location>
        <begin position="113"/>
        <end position="146"/>
    </location>
</feature>
<dbReference type="Proteomes" id="UP000694388">
    <property type="component" value="Unplaced"/>
</dbReference>
<dbReference type="Gene3D" id="1.10.510.10">
    <property type="entry name" value="Transferase(Phosphotransferase) domain 1"/>
    <property type="match status" value="1"/>
</dbReference>
<evidence type="ECO:0000256" key="6">
    <source>
        <dbReference type="ARBA" id="ARBA00048679"/>
    </source>
</evidence>
<feature type="binding site" evidence="7">
    <location>
        <position position="669"/>
    </location>
    <ligand>
        <name>ATP</name>
        <dbReference type="ChEBI" id="CHEBI:30616"/>
    </ligand>
</feature>
<dbReference type="FunFam" id="1.10.510.10:FF:000066">
    <property type="entry name" value="Serine/threonine-protein kinase DCLK1 isoform 2"/>
    <property type="match status" value="1"/>
</dbReference>
<feature type="domain" description="Doublecortin" evidence="10">
    <location>
        <begin position="242"/>
        <end position="320"/>
    </location>
</feature>
<dbReference type="PANTHER" id="PTHR24347">
    <property type="entry name" value="SERINE/THREONINE-PROTEIN KINASE"/>
    <property type="match status" value="1"/>
</dbReference>
<dbReference type="SUPFAM" id="SSF56112">
    <property type="entry name" value="Protein kinase-like (PK-like)"/>
    <property type="match status" value="1"/>
</dbReference>
<feature type="domain" description="Protein kinase" evidence="9">
    <location>
        <begin position="635"/>
        <end position="897"/>
    </location>
</feature>
<evidence type="ECO:0000256" key="1">
    <source>
        <dbReference type="ARBA" id="ARBA00005354"/>
    </source>
</evidence>
<feature type="region of interest" description="Disordered" evidence="8">
    <location>
        <begin position="527"/>
        <end position="620"/>
    </location>
</feature>
<dbReference type="InterPro" id="IPR008271">
    <property type="entry name" value="Ser/Thr_kinase_AS"/>
</dbReference>
<name>A0A8C4NEN1_EPTBU</name>
<dbReference type="PROSITE" id="PS00108">
    <property type="entry name" value="PROTEIN_KINASE_ST"/>
    <property type="match status" value="1"/>
</dbReference>
<evidence type="ECO:0000256" key="3">
    <source>
        <dbReference type="ARBA" id="ARBA00022741"/>
    </source>
</evidence>
<dbReference type="AlphaFoldDB" id="A0A8C4NEN1"/>
<keyword evidence="3 7" id="KW-0547">Nucleotide-binding</keyword>
<keyword evidence="12" id="KW-1185">Reference proteome</keyword>
<dbReference type="InterPro" id="IPR011009">
    <property type="entry name" value="Kinase-like_dom_sf"/>
</dbReference>
<dbReference type="GeneTree" id="ENSGT00940000159476"/>
<dbReference type="GO" id="GO:0004674">
    <property type="term" value="F:protein serine/threonine kinase activity"/>
    <property type="evidence" value="ECO:0007669"/>
    <property type="project" value="UniProtKB-EC"/>
</dbReference>
<dbReference type="Pfam" id="PF03607">
    <property type="entry name" value="DCX"/>
    <property type="match status" value="2"/>
</dbReference>
<dbReference type="Gene3D" id="3.10.20.230">
    <property type="entry name" value="Doublecortin domain"/>
    <property type="match status" value="2"/>
</dbReference>
<dbReference type="Ensembl" id="ENSEBUT00000006997.1">
    <property type="protein sequence ID" value="ENSEBUP00000006540.1"/>
    <property type="gene ID" value="ENSEBUG00000004322.1"/>
</dbReference>
<keyword evidence="4 7" id="KW-0067">ATP-binding</keyword>
<evidence type="ECO:0000313" key="12">
    <source>
        <dbReference type="Proteomes" id="UP000694388"/>
    </source>
</evidence>
<feature type="compositionally biased region" description="Polar residues" evidence="8">
    <location>
        <begin position="133"/>
        <end position="145"/>
    </location>
</feature>
<dbReference type="InterPro" id="IPR003533">
    <property type="entry name" value="Doublecortin_dom"/>
</dbReference>
<dbReference type="PROSITE" id="PS50309">
    <property type="entry name" value="DC"/>
    <property type="match status" value="2"/>
</dbReference>
<dbReference type="SMART" id="SM00537">
    <property type="entry name" value="DCX"/>
    <property type="match status" value="2"/>
</dbReference>
<feature type="compositionally biased region" description="Basic and acidic residues" evidence="8">
    <location>
        <begin position="527"/>
        <end position="595"/>
    </location>
</feature>
<evidence type="ECO:0000256" key="7">
    <source>
        <dbReference type="PROSITE-ProRule" id="PRU10141"/>
    </source>
</evidence>
<proteinExistence type="inferred from homology"/>
<evidence type="ECO:0000259" key="9">
    <source>
        <dbReference type="PROSITE" id="PS50011"/>
    </source>
</evidence>
<dbReference type="EC" id="2.7.11.1" evidence="2"/>
<evidence type="ECO:0000256" key="2">
    <source>
        <dbReference type="ARBA" id="ARBA00012513"/>
    </source>
</evidence>
<gene>
    <name evidence="11" type="primary">DCLK3</name>
</gene>
<comment type="catalytic activity">
    <reaction evidence="6">
        <text>L-seryl-[protein] + ATP = O-phospho-L-seryl-[protein] + ADP + H(+)</text>
        <dbReference type="Rhea" id="RHEA:17989"/>
        <dbReference type="Rhea" id="RHEA-COMP:9863"/>
        <dbReference type="Rhea" id="RHEA-COMP:11604"/>
        <dbReference type="ChEBI" id="CHEBI:15378"/>
        <dbReference type="ChEBI" id="CHEBI:29999"/>
        <dbReference type="ChEBI" id="CHEBI:30616"/>
        <dbReference type="ChEBI" id="CHEBI:83421"/>
        <dbReference type="ChEBI" id="CHEBI:456216"/>
        <dbReference type="EC" id="2.7.11.1"/>
    </reaction>
</comment>
<dbReference type="GO" id="GO:0005524">
    <property type="term" value="F:ATP binding"/>
    <property type="evidence" value="ECO:0007669"/>
    <property type="project" value="UniProtKB-UniRule"/>
</dbReference>
<reference evidence="11" key="2">
    <citation type="submission" date="2025-09" db="UniProtKB">
        <authorList>
            <consortium name="Ensembl"/>
        </authorList>
    </citation>
    <scope>IDENTIFICATION</scope>
</reference>
<protein>
    <recommendedName>
        <fullName evidence="2">non-specific serine/threonine protein kinase</fullName>
        <ecNumber evidence="2">2.7.11.1</ecNumber>
    </recommendedName>
</protein>
<comment type="catalytic activity">
    <reaction evidence="5">
        <text>L-threonyl-[protein] + ATP = O-phospho-L-threonyl-[protein] + ADP + H(+)</text>
        <dbReference type="Rhea" id="RHEA:46608"/>
        <dbReference type="Rhea" id="RHEA-COMP:11060"/>
        <dbReference type="Rhea" id="RHEA-COMP:11605"/>
        <dbReference type="ChEBI" id="CHEBI:15378"/>
        <dbReference type="ChEBI" id="CHEBI:30013"/>
        <dbReference type="ChEBI" id="CHEBI:30616"/>
        <dbReference type="ChEBI" id="CHEBI:61977"/>
        <dbReference type="ChEBI" id="CHEBI:456216"/>
        <dbReference type="EC" id="2.7.11.1"/>
    </reaction>
</comment>
<comment type="similarity">
    <text evidence="1">Belongs to the protein kinase superfamily. CAMK Ser/Thr protein kinase family. CaMK subfamily.</text>
</comment>
<sequence length="935" mass="108002">MARPPHRTCCGKSRELHYLTEDRYRDLRRPKIVTFFRNGDHQRRLTATLRVTPNRYANLYELLTELSRHLPMAHGVRRLLTPVGGSAVLYLSDLRDGATYVCASLEPFRRLPYGSGTARAPVRRKQEAKEEQQSPSSKENLQCNENGLEGQFRTRNALRASFPPAGRRFTDRHSRSVVGTNYEKHGLPVQMWENGRPSETKNDCLVHEEHKCLEFPSKHSQFGSKQIQQIAVPDSQMNRPWVVTIVRAEGCAPHRRITMLLNRRAVQTFEQLLGDISEALGLSRWRKGHVRRLYTLRGREARSVSDFFRGDEFFIATSGKQPLSNDELQSLLEELFPEQKSNAGSRLPSPSTSNDVHDNALCSAVWCSKQRSVHGTCVRQASEPVQKEDLWIEKYSKEEISSPKEGRKARIEALQQMRTKVQQEEREGAKRWQQEKRIRERLELERVLRDQRDETWSTVEEENEGTSRVVDQWKKEEKRQRHCKDQCCQVDVEEQQRTISEEDKGNQRINNLGIGCWEQEQRKLSLNEIKGGPKEKDLKVKSDVEHKRKASQKERRHASSERWRDYEEHAHNRNRDENTEDSSKFILQDQDKIPESKVQGKKGRSKQLNGSRKQKPITAVRSRPIVSREKVDILYEIGRTIGHGNFAVVKECRRKHEVSQNGNWELAIKIVHKAKLTGHGDVLESEVELMSRLRHPNVVRLIEVLETVSEAFLVMEYVRGGDLFDAIAESVRFTERHAAAMVRDLCQALFYLHNHSVAHRDIKPENLLMQQNHDGSTTLKLADFGLAVHLTGPVYTVCGTPTYVAPEILTENGYGLEVDMWATGVIAYILLCGFPPFRSIRHDQYELFDQIQFGQYEFVTPFWDHISNVAKQLIQRLLVIDPSNRYTAHEALQHPWTMVCDSNDGMNIQREVTTNIQRHFSSRQRRRHGPVGSAV</sequence>
<dbReference type="GO" id="GO:0035556">
    <property type="term" value="P:intracellular signal transduction"/>
    <property type="evidence" value="ECO:0007669"/>
    <property type="project" value="InterPro"/>
</dbReference>
<dbReference type="InterPro" id="IPR000719">
    <property type="entry name" value="Prot_kinase_dom"/>
</dbReference>
<dbReference type="PROSITE" id="PS50011">
    <property type="entry name" value="PROTEIN_KINASE_DOM"/>
    <property type="match status" value="1"/>
</dbReference>
<evidence type="ECO:0000256" key="8">
    <source>
        <dbReference type="SAM" id="MobiDB-lite"/>
    </source>
</evidence>
<evidence type="ECO:0000256" key="5">
    <source>
        <dbReference type="ARBA" id="ARBA00047899"/>
    </source>
</evidence>
<evidence type="ECO:0000256" key="4">
    <source>
        <dbReference type="ARBA" id="ARBA00022840"/>
    </source>
</evidence>
<dbReference type="Pfam" id="PF00069">
    <property type="entry name" value="Pkinase"/>
    <property type="match status" value="1"/>
</dbReference>
<organism evidence="11 12">
    <name type="scientific">Eptatretus burgeri</name>
    <name type="common">Inshore hagfish</name>
    <dbReference type="NCBI Taxonomy" id="7764"/>
    <lineage>
        <taxon>Eukaryota</taxon>
        <taxon>Metazoa</taxon>
        <taxon>Chordata</taxon>
        <taxon>Craniata</taxon>
        <taxon>Vertebrata</taxon>
        <taxon>Cyclostomata</taxon>
        <taxon>Myxini</taxon>
        <taxon>Myxiniformes</taxon>
        <taxon>Myxinidae</taxon>
        <taxon>Eptatretinae</taxon>
        <taxon>Eptatretus</taxon>
    </lineage>
</organism>
<evidence type="ECO:0000313" key="11">
    <source>
        <dbReference type="Ensembl" id="ENSEBUP00000006540.1"/>
    </source>
</evidence>
<evidence type="ECO:0000259" key="10">
    <source>
        <dbReference type="PROSITE" id="PS50309"/>
    </source>
</evidence>
<accession>A0A8C4NEN1</accession>
<dbReference type="PROSITE" id="PS00107">
    <property type="entry name" value="PROTEIN_KINASE_ATP"/>
    <property type="match status" value="1"/>
</dbReference>
<dbReference type="SMART" id="SM00220">
    <property type="entry name" value="S_TKc"/>
    <property type="match status" value="1"/>
</dbReference>
<dbReference type="InterPro" id="IPR036572">
    <property type="entry name" value="Doublecortin_dom_sf"/>
</dbReference>
<reference evidence="11" key="1">
    <citation type="submission" date="2025-08" db="UniProtKB">
        <authorList>
            <consortium name="Ensembl"/>
        </authorList>
    </citation>
    <scope>IDENTIFICATION</scope>
</reference>